<sequence length="635" mass="72682">MITLLVLGTPKRQEFQAETKQLLDIVAKSLYSEKEVFIREVISNASDALEKVRHFFLTGKDVSETETSLEIMIETDQEAGTFTIQDNGVGMTEEELMDHLGVIAKSGSKVFMEKLKNEARSSHENIIGQFGVGFYSTFMVADKVDVYTKSYQPNSQGYFWTSDGSGSYEYAEANGVARGTKLVLHLKEDCKRFAMKTAVEDIVQRYSNFVGFPIYLNGVCINTIQPLWTLEPRDISKEQHDEFYQFLSKGYDKPRYYLHYKTDAPLNIRSIFYFPETLPQMFNMQQMESGISLYSRRVLIQAKAEKVLPRWLRFIRGVVDSEDIPLNLSRELLQDSALIKKLSNVLSARLVKFLQEQARKDRVKYEKFFKDCGIFIREGVVTTEDEEQKEEIAKLLLFESSNEKPGTLTNLPAYVSRMKPTQKKVYYLCAPSRDLAETSPYYETLKQNDVEVLFSYNEQDDVVLHYLRKYENKAVISAENFLSEAEDTKPKNEPEVEDVTPEEGKDLAGWMSSILGPTRVVGVKVSKRLANTNHPAMITVPDMVAAKHWLKLIKTEHNKEVENMKYQIIQPTLEINPKHDLIKRLEKARGSNTELATLITNQMYDNALIAAVSDGGSTRDGRQSQHPPRKSLRIM</sequence>
<evidence type="ECO:0008006" key="9">
    <source>
        <dbReference type="Google" id="ProtNLM"/>
    </source>
</evidence>
<keyword evidence="8" id="KW-1185">Reference proteome</keyword>
<feature type="binding site" evidence="5">
    <location>
        <begin position="106"/>
        <end position="107"/>
    </location>
    <ligand>
        <name>ATP</name>
        <dbReference type="ChEBI" id="CHEBI:30616"/>
    </ligand>
</feature>
<dbReference type="Pfam" id="PF00183">
    <property type="entry name" value="HSP90"/>
    <property type="match status" value="1"/>
</dbReference>
<dbReference type="InterPro" id="IPR020575">
    <property type="entry name" value="Hsp90_N"/>
</dbReference>
<evidence type="ECO:0000313" key="7">
    <source>
        <dbReference type="EMBL" id="EDO45666.1"/>
    </source>
</evidence>
<feature type="binding site" evidence="5">
    <location>
        <begin position="129"/>
        <end position="134"/>
    </location>
    <ligand>
        <name>ATP</name>
        <dbReference type="ChEBI" id="CHEBI:30616"/>
    </ligand>
</feature>
<feature type="binding site" evidence="5">
    <location>
        <position position="40"/>
    </location>
    <ligand>
        <name>ATP</name>
        <dbReference type="ChEBI" id="CHEBI:30616"/>
    </ligand>
</feature>
<organism evidence="7 8">
    <name type="scientific">Nematostella vectensis</name>
    <name type="common">Starlet sea anemone</name>
    <dbReference type="NCBI Taxonomy" id="45351"/>
    <lineage>
        <taxon>Eukaryota</taxon>
        <taxon>Metazoa</taxon>
        <taxon>Cnidaria</taxon>
        <taxon>Anthozoa</taxon>
        <taxon>Hexacorallia</taxon>
        <taxon>Actiniaria</taxon>
        <taxon>Edwardsiidae</taxon>
        <taxon>Nematostella</taxon>
    </lineage>
</organism>
<dbReference type="SUPFAM" id="SSF54211">
    <property type="entry name" value="Ribosomal protein S5 domain 2-like"/>
    <property type="match status" value="1"/>
</dbReference>
<feature type="binding site" evidence="5">
    <location>
        <position position="180"/>
    </location>
    <ligand>
        <name>ATP</name>
        <dbReference type="ChEBI" id="CHEBI:30616"/>
    </ligand>
</feature>
<dbReference type="GO" id="GO:0019901">
    <property type="term" value="F:protein kinase binding"/>
    <property type="evidence" value="ECO:0000318"/>
    <property type="project" value="GO_Central"/>
</dbReference>
<dbReference type="CDD" id="cd16927">
    <property type="entry name" value="HATPase_Hsp90-like"/>
    <property type="match status" value="1"/>
</dbReference>
<evidence type="ECO:0000256" key="3">
    <source>
        <dbReference type="ARBA" id="ARBA00022840"/>
    </source>
</evidence>
<feature type="binding site" evidence="5">
    <location>
        <position position="330"/>
    </location>
    <ligand>
        <name>ATP</name>
        <dbReference type="ChEBI" id="CHEBI:30616"/>
    </ligand>
</feature>
<dbReference type="GO" id="GO:0051082">
    <property type="term" value="F:unfolded protein binding"/>
    <property type="evidence" value="ECO:0000318"/>
    <property type="project" value="GO_Central"/>
</dbReference>
<dbReference type="GO" id="GO:0006457">
    <property type="term" value="P:protein folding"/>
    <property type="evidence" value="ECO:0000318"/>
    <property type="project" value="GO_Central"/>
</dbReference>
<dbReference type="eggNOG" id="KOG0019">
    <property type="taxonomic scope" value="Eukaryota"/>
</dbReference>
<keyword evidence="2 5" id="KW-0547">Nucleotide-binding</keyword>
<evidence type="ECO:0000313" key="8">
    <source>
        <dbReference type="Proteomes" id="UP000001593"/>
    </source>
</evidence>
<dbReference type="Gene3D" id="3.30.565.10">
    <property type="entry name" value="Histidine kinase-like ATPase, C-terminal domain"/>
    <property type="match status" value="1"/>
</dbReference>
<dbReference type="InterPro" id="IPR036890">
    <property type="entry name" value="HATPase_C_sf"/>
</dbReference>
<protein>
    <recommendedName>
        <fullName evidence="9">Heat shock protein 75 kDa, mitochondrial</fullName>
    </recommendedName>
</protein>
<dbReference type="PIRSF" id="PIRSF002583">
    <property type="entry name" value="Hsp90"/>
    <property type="match status" value="1"/>
</dbReference>
<feature type="binding site" evidence="5">
    <location>
        <position position="86"/>
    </location>
    <ligand>
        <name>ATP</name>
        <dbReference type="ChEBI" id="CHEBI:30616"/>
    </ligand>
</feature>
<dbReference type="STRING" id="45351.A7RS03"/>
<feature type="binding site" evidence="5">
    <location>
        <position position="44"/>
    </location>
    <ligand>
        <name>ATP</name>
        <dbReference type="ChEBI" id="CHEBI:30616"/>
    </ligand>
</feature>
<evidence type="ECO:0000256" key="6">
    <source>
        <dbReference type="SAM" id="MobiDB-lite"/>
    </source>
</evidence>
<keyword evidence="4" id="KW-0143">Chaperone</keyword>
<dbReference type="HOGENOM" id="CLU_006684_3_1_1"/>
<dbReference type="InParanoid" id="A7RS03"/>
<dbReference type="Pfam" id="PF13589">
    <property type="entry name" value="HATPase_c_3"/>
    <property type="match status" value="1"/>
</dbReference>
<dbReference type="HAMAP" id="MF_00505">
    <property type="entry name" value="HSP90"/>
    <property type="match status" value="1"/>
</dbReference>
<dbReference type="PRINTS" id="PR00775">
    <property type="entry name" value="HEATSHOCK90"/>
</dbReference>
<dbReference type="FunFam" id="3.30.230.80:FF:000004">
    <property type="entry name" value="Heat shock protein 75 kDa"/>
    <property type="match status" value="1"/>
</dbReference>
<feature type="region of interest" description="Disordered" evidence="6">
    <location>
        <begin position="614"/>
        <end position="635"/>
    </location>
</feature>
<comment type="similarity">
    <text evidence="1">Belongs to the heat shock protein 90 family.</text>
</comment>
<dbReference type="Gene3D" id="3.30.230.80">
    <property type="match status" value="1"/>
</dbReference>
<dbReference type="AlphaFoldDB" id="A7RS03"/>
<reference evidence="7 8" key="1">
    <citation type="journal article" date="2007" name="Science">
        <title>Sea anemone genome reveals ancestral eumetazoan gene repertoire and genomic organization.</title>
        <authorList>
            <person name="Putnam N.H."/>
            <person name="Srivastava M."/>
            <person name="Hellsten U."/>
            <person name="Dirks B."/>
            <person name="Chapman J."/>
            <person name="Salamov A."/>
            <person name="Terry A."/>
            <person name="Shapiro H."/>
            <person name="Lindquist E."/>
            <person name="Kapitonov V.V."/>
            <person name="Jurka J."/>
            <person name="Genikhovich G."/>
            <person name="Grigoriev I.V."/>
            <person name="Lucas S.M."/>
            <person name="Steele R.E."/>
            <person name="Finnerty J.R."/>
            <person name="Technau U."/>
            <person name="Martindale M.Q."/>
            <person name="Rokhsar D.S."/>
        </authorList>
    </citation>
    <scope>NUCLEOTIDE SEQUENCE [LARGE SCALE GENOMIC DNA]</scope>
    <source>
        <strain evidence="8">CH2 X CH6</strain>
    </source>
</reference>
<gene>
    <name evidence="7" type="ORF">NEMVEDRAFT_v1g162107</name>
</gene>
<dbReference type="InterPro" id="IPR001404">
    <property type="entry name" value="Hsp90_fam"/>
</dbReference>
<dbReference type="GO" id="GO:0005743">
    <property type="term" value="C:mitochondrial inner membrane"/>
    <property type="evidence" value="ECO:0000318"/>
    <property type="project" value="GO_Central"/>
</dbReference>
<feature type="non-terminal residue" evidence="7">
    <location>
        <position position="635"/>
    </location>
</feature>
<evidence type="ECO:0000256" key="5">
    <source>
        <dbReference type="PIRSR" id="PIRSR002583-1"/>
    </source>
</evidence>
<name>A7RS03_NEMVE</name>
<proteinExistence type="inferred from homology"/>
<dbReference type="InterPro" id="IPR020568">
    <property type="entry name" value="Ribosomal_Su5_D2-typ_SF"/>
</dbReference>
<evidence type="ECO:0000256" key="2">
    <source>
        <dbReference type="ARBA" id="ARBA00022741"/>
    </source>
</evidence>
<dbReference type="EMBL" id="DS469533">
    <property type="protein sequence ID" value="EDO45666.1"/>
    <property type="molecule type" value="Genomic_DNA"/>
</dbReference>
<feature type="binding site" evidence="5">
    <location>
        <position position="91"/>
    </location>
    <ligand>
        <name>ATP</name>
        <dbReference type="ChEBI" id="CHEBI:30616"/>
    </ligand>
</feature>
<dbReference type="Proteomes" id="UP000001593">
    <property type="component" value="Unassembled WGS sequence"/>
</dbReference>
<dbReference type="OMA" id="DHTQQNE"/>
<dbReference type="Gene3D" id="1.20.120.790">
    <property type="entry name" value="Heat shock protein 90, C-terminal domain"/>
    <property type="match status" value="1"/>
</dbReference>
<dbReference type="GO" id="GO:0016887">
    <property type="term" value="F:ATP hydrolysis activity"/>
    <property type="evidence" value="ECO:0000318"/>
    <property type="project" value="GO_Central"/>
</dbReference>
<dbReference type="FunFam" id="3.30.565.10:FF:000021">
    <property type="entry name" value="Heat shock protein 75 kDa, mitochondrial"/>
    <property type="match status" value="1"/>
</dbReference>
<dbReference type="GO" id="GO:0140662">
    <property type="term" value="F:ATP-dependent protein folding chaperone"/>
    <property type="evidence" value="ECO:0007669"/>
    <property type="project" value="InterPro"/>
</dbReference>
<evidence type="ECO:0000256" key="1">
    <source>
        <dbReference type="ARBA" id="ARBA00008239"/>
    </source>
</evidence>
<dbReference type="PhylomeDB" id="A7RS03"/>
<dbReference type="FunFam" id="3.40.50.11260:FF:000004">
    <property type="entry name" value="Heat shock protein 75 mitochondrial"/>
    <property type="match status" value="1"/>
</dbReference>
<dbReference type="NCBIfam" id="NF003555">
    <property type="entry name" value="PRK05218.1"/>
    <property type="match status" value="1"/>
</dbReference>
<dbReference type="InterPro" id="IPR037196">
    <property type="entry name" value="HSP90_C"/>
</dbReference>
<dbReference type="Gene3D" id="3.40.50.11260">
    <property type="match status" value="1"/>
</dbReference>
<accession>A7RS03</accession>
<keyword evidence="3 5" id="KW-0067">ATP-binding</keyword>
<dbReference type="SUPFAM" id="SSF55874">
    <property type="entry name" value="ATPase domain of HSP90 chaperone/DNA topoisomerase II/histidine kinase"/>
    <property type="match status" value="1"/>
</dbReference>
<evidence type="ECO:0000256" key="4">
    <source>
        <dbReference type="ARBA" id="ARBA00023186"/>
    </source>
</evidence>
<dbReference type="SUPFAM" id="SSF110942">
    <property type="entry name" value="HSP90 C-terminal domain"/>
    <property type="match status" value="1"/>
</dbReference>
<dbReference type="PANTHER" id="PTHR11528">
    <property type="entry name" value="HEAT SHOCK PROTEIN 90 FAMILY MEMBER"/>
    <property type="match status" value="1"/>
</dbReference>
<feature type="binding site" evidence="5">
    <location>
        <position position="105"/>
    </location>
    <ligand>
        <name>ATP</name>
        <dbReference type="ChEBI" id="CHEBI:30616"/>
    </ligand>
</feature>
<dbReference type="GO" id="GO:0005524">
    <property type="term" value="F:ATP binding"/>
    <property type="evidence" value="ECO:0000318"/>
    <property type="project" value="GO_Central"/>
</dbReference>